<sequence>MPSSVDAGFLLARLPSLTSPLGVACVTVLVFIALYVIEKLLNVPYPPDIPLIREPKGARRFSL</sequence>
<protein>
    <submittedName>
        <fullName evidence="2">Ent-kaurene oxidase</fullName>
    </submittedName>
</protein>
<gene>
    <name evidence="2" type="ORF">F53441_14656</name>
</gene>
<dbReference type="EMBL" id="JAADJG010001573">
    <property type="protein sequence ID" value="KAF4415155.1"/>
    <property type="molecule type" value="Genomic_DNA"/>
</dbReference>
<keyword evidence="1" id="KW-1133">Transmembrane helix</keyword>
<feature type="non-terminal residue" evidence="2">
    <location>
        <position position="63"/>
    </location>
</feature>
<keyword evidence="3" id="KW-1185">Reference proteome</keyword>
<comment type="caution">
    <text evidence="2">The sequence shown here is derived from an EMBL/GenBank/DDBJ whole genome shotgun (WGS) entry which is preliminary data.</text>
</comment>
<evidence type="ECO:0000256" key="1">
    <source>
        <dbReference type="SAM" id="Phobius"/>
    </source>
</evidence>
<reference evidence="2" key="1">
    <citation type="submission" date="2020-01" db="EMBL/GenBank/DDBJ databases">
        <title>Identification and distribution of gene clusters putatively required for synthesis of sphingolipid metabolism inhibitors in phylogenetically diverse species of the filamentous fungus Fusarium.</title>
        <authorList>
            <person name="Kim H.-S."/>
            <person name="Busman M."/>
            <person name="Brown D.W."/>
            <person name="Divon H."/>
            <person name="Uhlig S."/>
            <person name="Proctor R.H."/>
        </authorList>
    </citation>
    <scope>NUCLEOTIDE SEQUENCE</scope>
    <source>
        <strain evidence="2">NRRL 53441</strain>
    </source>
</reference>
<accession>A0A8H4JBG0</accession>
<keyword evidence="1" id="KW-0472">Membrane</keyword>
<name>A0A8H4JBG0_9HYPO</name>
<dbReference type="Proteomes" id="UP000605986">
    <property type="component" value="Unassembled WGS sequence"/>
</dbReference>
<evidence type="ECO:0000313" key="2">
    <source>
        <dbReference type="EMBL" id="KAF4415155.1"/>
    </source>
</evidence>
<dbReference type="AlphaFoldDB" id="A0A8H4JBG0"/>
<keyword evidence="1" id="KW-0812">Transmembrane</keyword>
<organism evidence="2 3">
    <name type="scientific">Fusarium austroafricanum</name>
    <dbReference type="NCBI Taxonomy" id="2364996"/>
    <lineage>
        <taxon>Eukaryota</taxon>
        <taxon>Fungi</taxon>
        <taxon>Dikarya</taxon>
        <taxon>Ascomycota</taxon>
        <taxon>Pezizomycotina</taxon>
        <taxon>Sordariomycetes</taxon>
        <taxon>Hypocreomycetidae</taxon>
        <taxon>Hypocreales</taxon>
        <taxon>Nectriaceae</taxon>
        <taxon>Fusarium</taxon>
        <taxon>Fusarium concolor species complex</taxon>
    </lineage>
</organism>
<evidence type="ECO:0000313" key="3">
    <source>
        <dbReference type="Proteomes" id="UP000605986"/>
    </source>
</evidence>
<proteinExistence type="predicted"/>
<feature type="transmembrane region" description="Helical" evidence="1">
    <location>
        <begin position="20"/>
        <end position="37"/>
    </location>
</feature>